<dbReference type="SUPFAM" id="SSF48508">
    <property type="entry name" value="Nuclear receptor ligand-binding domain"/>
    <property type="match status" value="1"/>
</dbReference>
<dbReference type="Proteomes" id="UP000759131">
    <property type="component" value="Unassembled WGS sequence"/>
</dbReference>
<dbReference type="GO" id="GO:0030154">
    <property type="term" value="P:cell differentiation"/>
    <property type="evidence" value="ECO:0007669"/>
    <property type="project" value="TreeGrafter"/>
</dbReference>
<dbReference type="EMBL" id="OC890942">
    <property type="protein sequence ID" value="CAD7646258.1"/>
    <property type="molecule type" value="Genomic_DNA"/>
</dbReference>
<dbReference type="PANTHER" id="PTHR24082">
    <property type="entry name" value="NUCLEAR HORMONE RECEPTOR"/>
    <property type="match status" value="1"/>
</dbReference>
<dbReference type="PRINTS" id="PR00398">
    <property type="entry name" value="STRDHORMONER"/>
</dbReference>
<dbReference type="PANTHER" id="PTHR24082:SF283">
    <property type="entry name" value="NUCLEAR HORMONE RECEPTOR HR96"/>
    <property type="match status" value="1"/>
</dbReference>
<organism evidence="9">
    <name type="scientific">Medioppia subpectinata</name>
    <dbReference type="NCBI Taxonomy" id="1979941"/>
    <lineage>
        <taxon>Eukaryota</taxon>
        <taxon>Metazoa</taxon>
        <taxon>Ecdysozoa</taxon>
        <taxon>Arthropoda</taxon>
        <taxon>Chelicerata</taxon>
        <taxon>Arachnida</taxon>
        <taxon>Acari</taxon>
        <taxon>Acariformes</taxon>
        <taxon>Sarcoptiformes</taxon>
        <taxon>Oribatida</taxon>
        <taxon>Brachypylina</taxon>
        <taxon>Oppioidea</taxon>
        <taxon>Oppiidae</taxon>
        <taxon>Medioppia</taxon>
    </lineage>
</organism>
<accession>A0A7R9LTM4</accession>
<dbReference type="EMBL" id="CAJPIZ010036367">
    <property type="protein sequence ID" value="CAG2120951.1"/>
    <property type="molecule type" value="Genomic_DNA"/>
</dbReference>
<evidence type="ECO:0000256" key="4">
    <source>
        <dbReference type="ARBA" id="ARBA00023015"/>
    </source>
</evidence>
<gene>
    <name evidence="9" type="ORF">OSB1V03_LOCUS20897</name>
</gene>
<dbReference type="GO" id="GO:0000122">
    <property type="term" value="P:negative regulation of transcription by RNA polymerase II"/>
    <property type="evidence" value="ECO:0007669"/>
    <property type="project" value="TreeGrafter"/>
</dbReference>
<dbReference type="Pfam" id="PF00104">
    <property type="entry name" value="Hormone_recep"/>
    <property type="match status" value="1"/>
</dbReference>
<dbReference type="InterPro" id="IPR001723">
    <property type="entry name" value="Nuclear_hrmn_rcpt"/>
</dbReference>
<dbReference type="GO" id="GO:0004879">
    <property type="term" value="F:nuclear receptor activity"/>
    <property type="evidence" value="ECO:0007669"/>
    <property type="project" value="TreeGrafter"/>
</dbReference>
<feature type="non-terminal residue" evidence="9">
    <location>
        <position position="1"/>
    </location>
</feature>
<keyword evidence="6" id="KW-0804">Transcription</keyword>
<evidence type="ECO:0000313" key="9">
    <source>
        <dbReference type="EMBL" id="CAD7646258.1"/>
    </source>
</evidence>
<sequence length="197" mass="23459">MREVTDVMEACIGWSAMFERNINKFVNALKKIHGFKSLTESDQHLLIKYGSIELFLLRLTQVYNVEEEYIALENDEDNSLQMKLQVLASYQLDAFNHYKSYIQTISMEWNGDHIVLHLLSAIIIFNSERPNIQQPELIKLQQYIYMHLLKRYFYMRYQSESEAKVRLLRLMDSLHKIRLLSDIHATNYYVHRPTHVG</sequence>
<evidence type="ECO:0000256" key="1">
    <source>
        <dbReference type="ARBA" id="ARBA00022723"/>
    </source>
</evidence>
<evidence type="ECO:0000256" key="5">
    <source>
        <dbReference type="ARBA" id="ARBA00023125"/>
    </source>
</evidence>
<keyword evidence="5" id="KW-0238">DNA-binding</keyword>
<dbReference type="PROSITE" id="PS51843">
    <property type="entry name" value="NR_LBD"/>
    <property type="match status" value="1"/>
</dbReference>
<evidence type="ECO:0000313" key="10">
    <source>
        <dbReference type="Proteomes" id="UP000759131"/>
    </source>
</evidence>
<keyword evidence="3" id="KW-0862">Zinc</keyword>
<evidence type="ECO:0000259" key="8">
    <source>
        <dbReference type="PROSITE" id="PS51843"/>
    </source>
</evidence>
<dbReference type="OrthoDB" id="6355676at2759"/>
<keyword evidence="7" id="KW-0675">Receptor</keyword>
<feature type="domain" description="NR LBD" evidence="8">
    <location>
        <begin position="1"/>
        <end position="197"/>
    </location>
</feature>
<reference evidence="9" key="1">
    <citation type="submission" date="2020-11" db="EMBL/GenBank/DDBJ databases">
        <authorList>
            <person name="Tran Van P."/>
        </authorList>
    </citation>
    <scope>NUCLEOTIDE SEQUENCE</scope>
</reference>
<dbReference type="AlphaFoldDB" id="A0A7R9LTM4"/>
<dbReference type="InterPro" id="IPR050234">
    <property type="entry name" value="Nuclear_hormone_rcpt_NR1"/>
</dbReference>
<keyword evidence="1" id="KW-0479">Metal-binding</keyword>
<dbReference type="Gene3D" id="1.10.565.10">
    <property type="entry name" value="Retinoid X Receptor"/>
    <property type="match status" value="1"/>
</dbReference>
<dbReference type="InterPro" id="IPR000536">
    <property type="entry name" value="Nucl_hrmn_rcpt_lig-bd"/>
</dbReference>
<evidence type="ECO:0000256" key="7">
    <source>
        <dbReference type="ARBA" id="ARBA00023170"/>
    </source>
</evidence>
<keyword evidence="10" id="KW-1185">Reference proteome</keyword>
<dbReference type="GO" id="GO:0000978">
    <property type="term" value="F:RNA polymerase II cis-regulatory region sequence-specific DNA binding"/>
    <property type="evidence" value="ECO:0007669"/>
    <property type="project" value="TreeGrafter"/>
</dbReference>
<protein>
    <recommendedName>
        <fullName evidence="8">NR LBD domain-containing protein</fullName>
    </recommendedName>
</protein>
<evidence type="ECO:0000256" key="6">
    <source>
        <dbReference type="ARBA" id="ARBA00023163"/>
    </source>
</evidence>
<keyword evidence="2" id="KW-0863">Zinc-finger</keyword>
<proteinExistence type="predicted"/>
<dbReference type="SMART" id="SM00430">
    <property type="entry name" value="HOLI"/>
    <property type="match status" value="1"/>
</dbReference>
<dbReference type="InterPro" id="IPR035500">
    <property type="entry name" value="NHR-like_dom_sf"/>
</dbReference>
<dbReference type="GO" id="GO:0008270">
    <property type="term" value="F:zinc ion binding"/>
    <property type="evidence" value="ECO:0007669"/>
    <property type="project" value="UniProtKB-KW"/>
</dbReference>
<evidence type="ECO:0000256" key="3">
    <source>
        <dbReference type="ARBA" id="ARBA00022833"/>
    </source>
</evidence>
<dbReference type="GO" id="GO:0045944">
    <property type="term" value="P:positive regulation of transcription by RNA polymerase II"/>
    <property type="evidence" value="ECO:0007669"/>
    <property type="project" value="TreeGrafter"/>
</dbReference>
<name>A0A7R9LTM4_9ACAR</name>
<keyword evidence="4" id="KW-0805">Transcription regulation</keyword>
<evidence type="ECO:0000256" key="2">
    <source>
        <dbReference type="ARBA" id="ARBA00022771"/>
    </source>
</evidence>